<dbReference type="InterPro" id="IPR043502">
    <property type="entry name" value="DNA/RNA_pol_sf"/>
</dbReference>
<feature type="region of interest" description="Disordered" evidence="1">
    <location>
        <begin position="1"/>
        <end position="33"/>
    </location>
</feature>
<sequence>MKTQDTLSREFNKEKVSPVEEIGEEGAGEENDDAEDTRFLIDVLREFLSHCQRARYEHFIIRLASSYVGYRFYLPAFLDFRGRIYRSGILHFHERDLARSLIVFPPDVNNYVENASEEEKLSFAKNRVSTAAAFHFKKFHCYDDALCWFNDQIKSQLDEKEDLCGRRLAILFNSLARYYPSLRD</sequence>
<keyword evidence="3" id="KW-1185">Reference proteome</keyword>
<feature type="compositionally biased region" description="Basic and acidic residues" evidence="1">
    <location>
        <begin position="7"/>
        <end position="18"/>
    </location>
</feature>
<organism evidence="2 3">
    <name type="scientific">Hibiscus sabdariffa</name>
    <name type="common">roselle</name>
    <dbReference type="NCBI Taxonomy" id="183260"/>
    <lineage>
        <taxon>Eukaryota</taxon>
        <taxon>Viridiplantae</taxon>
        <taxon>Streptophyta</taxon>
        <taxon>Embryophyta</taxon>
        <taxon>Tracheophyta</taxon>
        <taxon>Spermatophyta</taxon>
        <taxon>Magnoliopsida</taxon>
        <taxon>eudicotyledons</taxon>
        <taxon>Gunneridae</taxon>
        <taxon>Pentapetalae</taxon>
        <taxon>rosids</taxon>
        <taxon>malvids</taxon>
        <taxon>Malvales</taxon>
        <taxon>Malvaceae</taxon>
        <taxon>Malvoideae</taxon>
        <taxon>Hibiscus</taxon>
    </lineage>
</organism>
<accession>A0ABR2ASB4</accession>
<dbReference type="Proteomes" id="UP001472677">
    <property type="component" value="Unassembled WGS sequence"/>
</dbReference>
<dbReference type="SUPFAM" id="SSF56672">
    <property type="entry name" value="DNA/RNA polymerases"/>
    <property type="match status" value="1"/>
</dbReference>
<evidence type="ECO:0000313" key="3">
    <source>
        <dbReference type="Proteomes" id="UP001472677"/>
    </source>
</evidence>
<name>A0ABR2ASB4_9ROSI</name>
<dbReference type="EMBL" id="JBBPBM010000370">
    <property type="protein sequence ID" value="KAK8496344.1"/>
    <property type="molecule type" value="Genomic_DNA"/>
</dbReference>
<gene>
    <name evidence="2" type="ORF">V6N12_009512</name>
</gene>
<feature type="compositionally biased region" description="Acidic residues" evidence="1">
    <location>
        <begin position="21"/>
        <end position="33"/>
    </location>
</feature>
<evidence type="ECO:0000313" key="2">
    <source>
        <dbReference type="EMBL" id="KAK8496344.1"/>
    </source>
</evidence>
<evidence type="ECO:0000256" key="1">
    <source>
        <dbReference type="SAM" id="MobiDB-lite"/>
    </source>
</evidence>
<protein>
    <recommendedName>
        <fullName evidence="4">DNA-directed RNA polymerase</fullName>
    </recommendedName>
</protein>
<proteinExistence type="predicted"/>
<comment type="caution">
    <text evidence="2">The sequence shown here is derived from an EMBL/GenBank/DDBJ whole genome shotgun (WGS) entry which is preliminary data.</text>
</comment>
<reference evidence="2 3" key="1">
    <citation type="journal article" date="2024" name="G3 (Bethesda)">
        <title>Genome assembly of Hibiscus sabdariffa L. provides insights into metabolisms of medicinal natural products.</title>
        <authorList>
            <person name="Kim T."/>
        </authorList>
    </citation>
    <scope>NUCLEOTIDE SEQUENCE [LARGE SCALE GENOMIC DNA]</scope>
    <source>
        <strain evidence="2">TK-2024</strain>
        <tissue evidence="2">Old leaves</tissue>
    </source>
</reference>
<evidence type="ECO:0008006" key="4">
    <source>
        <dbReference type="Google" id="ProtNLM"/>
    </source>
</evidence>